<proteinExistence type="predicted"/>
<dbReference type="EMBL" id="FXYX01000001">
    <property type="protein sequence ID" value="SMX66083.1"/>
    <property type="molecule type" value="Genomic_DNA"/>
</dbReference>
<evidence type="ECO:0000313" key="2">
    <source>
        <dbReference type="Proteomes" id="UP000234382"/>
    </source>
</evidence>
<reference evidence="2" key="1">
    <citation type="submission" date="2017-03" db="EMBL/GenBank/DDBJ databases">
        <authorList>
            <person name="Monnet C."/>
        </authorList>
    </citation>
    <scope>NUCLEOTIDE SEQUENCE [LARGE SCALE GENOMIC DNA]</scope>
    <source>
        <strain evidence="2">ATCC 49514</strain>
    </source>
</reference>
<sequence length="87" mass="9616">MITIRRGGSLTDADHRLLAPWAADCAEHDLGAAAYAIKATRGTSGKDLVAGHAERDWQRDRLPNEVRELVLEDQARRDAICWSVFSA</sequence>
<name>A0A2H1HT25_9MICO</name>
<keyword evidence="2" id="KW-1185">Reference proteome</keyword>
<dbReference type="AlphaFoldDB" id="A0A2H1HT25"/>
<accession>A0A2H1HT25</accession>
<dbReference type="RefSeq" id="WP_338063752.1">
    <property type="nucleotide sequence ID" value="NZ_FXYX01000001.1"/>
</dbReference>
<gene>
    <name evidence="1" type="ORF">BI49514_00236</name>
</gene>
<organism evidence="1 2">
    <name type="scientific">Brevibacterium iodinum ATCC 49514</name>
    <dbReference type="NCBI Taxonomy" id="1255616"/>
    <lineage>
        <taxon>Bacteria</taxon>
        <taxon>Bacillati</taxon>
        <taxon>Actinomycetota</taxon>
        <taxon>Actinomycetes</taxon>
        <taxon>Micrococcales</taxon>
        <taxon>Brevibacteriaceae</taxon>
        <taxon>Brevibacterium</taxon>
    </lineage>
</organism>
<evidence type="ECO:0000313" key="1">
    <source>
        <dbReference type="EMBL" id="SMX66083.1"/>
    </source>
</evidence>
<dbReference type="Proteomes" id="UP000234382">
    <property type="component" value="Unassembled WGS sequence"/>
</dbReference>
<protein>
    <submittedName>
        <fullName evidence="1">Uncharacterized protein</fullName>
    </submittedName>
</protein>